<keyword evidence="1" id="KW-0175">Coiled coil</keyword>
<accession>A0ABW5JE43</accession>
<organism evidence="2 3">
    <name type="scientific">Emticicia soli</name>
    <dbReference type="NCBI Taxonomy" id="2027878"/>
    <lineage>
        <taxon>Bacteria</taxon>
        <taxon>Pseudomonadati</taxon>
        <taxon>Bacteroidota</taxon>
        <taxon>Cytophagia</taxon>
        <taxon>Cytophagales</taxon>
        <taxon>Leadbetterellaceae</taxon>
        <taxon>Emticicia</taxon>
    </lineage>
</organism>
<dbReference type="EMBL" id="JBHULC010000027">
    <property type="protein sequence ID" value="MFD2523090.1"/>
    <property type="molecule type" value="Genomic_DNA"/>
</dbReference>
<dbReference type="Proteomes" id="UP001597510">
    <property type="component" value="Unassembled WGS sequence"/>
</dbReference>
<comment type="caution">
    <text evidence="2">The sequence shown here is derived from an EMBL/GenBank/DDBJ whole genome shotgun (WGS) entry which is preliminary data.</text>
</comment>
<dbReference type="RefSeq" id="WP_340239382.1">
    <property type="nucleotide sequence ID" value="NZ_JBBEWC010000012.1"/>
</dbReference>
<reference evidence="3" key="1">
    <citation type="journal article" date="2019" name="Int. J. Syst. Evol. Microbiol.">
        <title>The Global Catalogue of Microorganisms (GCM) 10K type strain sequencing project: providing services to taxonomists for standard genome sequencing and annotation.</title>
        <authorList>
            <consortium name="The Broad Institute Genomics Platform"/>
            <consortium name="The Broad Institute Genome Sequencing Center for Infectious Disease"/>
            <person name="Wu L."/>
            <person name="Ma J."/>
        </authorList>
    </citation>
    <scope>NUCLEOTIDE SEQUENCE [LARGE SCALE GENOMIC DNA]</scope>
    <source>
        <strain evidence="3">KCTC 52344</strain>
    </source>
</reference>
<keyword evidence="3" id="KW-1185">Reference proteome</keyword>
<feature type="coiled-coil region" evidence="1">
    <location>
        <begin position="27"/>
        <end position="54"/>
    </location>
</feature>
<evidence type="ECO:0000313" key="3">
    <source>
        <dbReference type="Proteomes" id="UP001597510"/>
    </source>
</evidence>
<evidence type="ECO:0000313" key="2">
    <source>
        <dbReference type="EMBL" id="MFD2523090.1"/>
    </source>
</evidence>
<sequence length="56" mass="6740">MEQIRKFIQDLILQKAHYKQLLRDMAESLSEEQIDELLDQINEIEQLIEKLKKGLE</sequence>
<protein>
    <submittedName>
        <fullName evidence="2">Uncharacterized protein</fullName>
    </submittedName>
</protein>
<gene>
    <name evidence="2" type="ORF">ACFSR2_19490</name>
</gene>
<name>A0ABW5JE43_9BACT</name>
<proteinExistence type="predicted"/>
<evidence type="ECO:0000256" key="1">
    <source>
        <dbReference type="SAM" id="Coils"/>
    </source>
</evidence>